<dbReference type="InterPro" id="IPR016185">
    <property type="entry name" value="PreATP-grasp_dom_sf"/>
</dbReference>
<dbReference type="Pfam" id="PF00289">
    <property type="entry name" value="Biotin_carb_N"/>
    <property type="match status" value="1"/>
</dbReference>
<evidence type="ECO:0000256" key="5">
    <source>
        <dbReference type="ARBA" id="ARBA00023267"/>
    </source>
</evidence>
<dbReference type="InterPro" id="IPR005481">
    <property type="entry name" value="BC-like_N"/>
</dbReference>
<dbReference type="GO" id="GO:0016740">
    <property type="term" value="F:transferase activity"/>
    <property type="evidence" value="ECO:0007669"/>
    <property type="project" value="UniProtKB-KW"/>
</dbReference>
<proteinExistence type="predicted"/>
<accession>A0ABV9KD93</accession>
<dbReference type="Gene3D" id="3.40.50.20">
    <property type="match status" value="1"/>
</dbReference>
<dbReference type="Gene3D" id="2.40.50.100">
    <property type="match status" value="1"/>
</dbReference>
<evidence type="ECO:0000256" key="4">
    <source>
        <dbReference type="ARBA" id="ARBA00022840"/>
    </source>
</evidence>
<feature type="domain" description="Lipoyl-binding" evidence="7">
    <location>
        <begin position="472"/>
        <end position="550"/>
    </location>
</feature>
<dbReference type="InterPro" id="IPR005479">
    <property type="entry name" value="CPAse_ATP-bd"/>
</dbReference>
<feature type="domain" description="CoA carboxyltransferase C-terminal" evidence="10">
    <location>
        <begin position="824"/>
        <end position="1074"/>
    </location>
</feature>
<evidence type="ECO:0000256" key="6">
    <source>
        <dbReference type="PROSITE-ProRule" id="PRU00409"/>
    </source>
</evidence>
<dbReference type="InterPro" id="IPR011761">
    <property type="entry name" value="ATP-grasp"/>
</dbReference>
<dbReference type="InterPro" id="IPR051602">
    <property type="entry name" value="ACC_Biotin_Carboxylase"/>
</dbReference>
<feature type="domain" description="ATP-grasp" evidence="8">
    <location>
        <begin position="119"/>
        <end position="314"/>
    </location>
</feature>
<dbReference type="PROSITE" id="PS50989">
    <property type="entry name" value="COA_CT_CTER"/>
    <property type="match status" value="1"/>
</dbReference>
<reference evidence="12" key="1">
    <citation type="journal article" date="2019" name="Int. J. Syst. Evol. Microbiol.">
        <title>The Global Catalogue of Microorganisms (GCM) 10K type strain sequencing project: providing services to taxonomists for standard genome sequencing and annotation.</title>
        <authorList>
            <consortium name="The Broad Institute Genomics Platform"/>
            <consortium name="The Broad Institute Genome Sequencing Center for Infectious Disease"/>
            <person name="Wu L."/>
            <person name="Ma J."/>
        </authorList>
    </citation>
    <scope>NUCLEOTIDE SEQUENCE [LARGE SCALE GENOMIC DNA]</scope>
    <source>
        <strain evidence="12">CGMCC 4.7283</strain>
    </source>
</reference>
<comment type="caution">
    <text evidence="11">The sequence shown here is derived from an EMBL/GenBank/DDBJ whole genome shotgun (WGS) entry which is preliminary data.</text>
</comment>
<evidence type="ECO:0000259" key="8">
    <source>
        <dbReference type="PROSITE" id="PS50975"/>
    </source>
</evidence>
<dbReference type="PROSITE" id="PS50979">
    <property type="entry name" value="BC"/>
    <property type="match status" value="1"/>
</dbReference>
<sequence>MIRKLLLANRGEIAVRILRSAAAAGIRTVAVFARDEAHALHVRHADEAIALKATGAAAYLDAGALIAAAGEAGCDAVHPGYGFLSESAGFARACADAGLIFVGPDPETLAALGDKTMARALARKCGVPVAGGSEPLASPEAARAAFDDLGGGPVLLKALAGGGGRGMRLVRSASEIETAFARAEAEAQAAFGDGRLYAERFLHPVRHIEVQIVGDGQDITHLWERDCTLQRRHQKIVEIAPAPHLDPSLRRQLLEAARTLGRAAHYRGIGTIEFLVATDGFVFIEANPRIQVEHTITEEITGHDLVALQLRLAEGASLAELGLDGPPVRPQGMAIQLRINAETQHSDGSSVPSGGRLMAFQPPTGPGVRVDTAAFAGQEIGPNYDSLLAKVIVHDRGGDLNRLLRRAERALSECDIRGVATNTPFLRALLTQDALKDWLVHVTAIDEGLVGSLPENMLQRHSGPVEDVTEVRPEIPLPQGSTALRAPMMGMLQAISVAEGDAFAAGQELAVLEAMKMQHGVTAPVAGRVTAILAEPGSVVAEDSPLLAFAPVEGSLDESVVDAPDPETIRADLAALQERIALTLDASRPAAVERRRARGQRTARENVDDLCRGGRFHEYGQLVIAAQRRRRSLDDLQRNSPADGIVTGLGEINADLVGPARAQTAILAYDGTVMAGTQGFLGHHKTDRLFEVAEKNRLPVVFLTEGGGGRPGDVDFADVLRAGLGVTTFHAFARMTAPRITVNAGYCFAGNAALFGAGDIRIATRDSWIGLGGPAMIEAGGLGTFQPTDIGPAPMQARIGLVDILADDEPAAVEAARRALSYTQGDLPKWQARDQRALRHAIPENRLRAYDIRTVITGLADDDSFLELGRDHAPGMVSGFIRMEGRSMGLIANNPHHLGGALDAPASSKAARFLRLCARLRLPVLSLCDTPGFMVGPASEEQGGVAAACDFLAAGSTLGQPLFFVCLRKGYGIGAQAMAGGSFVTPDFTISWPTGEFGPMGLEGAVTLGFRKELEATPDPAARKALFHRLVDESYETGSALNIASLNEIDAVIDPAETRSWIVKGLDATRARSG</sequence>
<evidence type="ECO:0000256" key="1">
    <source>
        <dbReference type="ARBA" id="ARBA00001953"/>
    </source>
</evidence>
<dbReference type="SUPFAM" id="SSF52096">
    <property type="entry name" value="ClpP/crotonase"/>
    <property type="match status" value="2"/>
</dbReference>
<dbReference type="InterPro" id="IPR029045">
    <property type="entry name" value="ClpP/crotonase-like_dom_sf"/>
</dbReference>
<protein>
    <submittedName>
        <fullName evidence="11">Carboxyl transferase domain-containing protein</fullName>
    </submittedName>
</protein>
<dbReference type="Gene3D" id="3.30.470.20">
    <property type="entry name" value="ATP-grasp fold, B domain"/>
    <property type="match status" value="1"/>
</dbReference>
<dbReference type="Pfam" id="PF02786">
    <property type="entry name" value="CPSase_L_D2"/>
    <property type="match status" value="1"/>
</dbReference>
<dbReference type="InterPro" id="IPR000089">
    <property type="entry name" value="Biotin_lipoyl"/>
</dbReference>
<dbReference type="SUPFAM" id="SSF51246">
    <property type="entry name" value="Rudiment single hybrid motif"/>
    <property type="match status" value="1"/>
</dbReference>
<feature type="domain" description="Biotin carboxylation" evidence="9">
    <location>
        <begin position="1"/>
        <end position="450"/>
    </location>
</feature>
<gene>
    <name evidence="11" type="ORF">ACFO5X_03430</name>
</gene>
<dbReference type="InterPro" id="IPR011054">
    <property type="entry name" value="Rudment_hybrid_motif"/>
</dbReference>
<dbReference type="Pfam" id="PF02785">
    <property type="entry name" value="Biotin_carb_C"/>
    <property type="match status" value="1"/>
</dbReference>
<keyword evidence="2" id="KW-0436">Ligase</keyword>
<dbReference type="SUPFAM" id="SSF51230">
    <property type="entry name" value="Single hybrid motif"/>
    <property type="match status" value="1"/>
</dbReference>
<dbReference type="RefSeq" id="WP_380715821.1">
    <property type="nucleotide sequence ID" value="NZ_JBHSGI010000002.1"/>
</dbReference>
<evidence type="ECO:0000259" key="7">
    <source>
        <dbReference type="PROSITE" id="PS50968"/>
    </source>
</evidence>
<evidence type="ECO:0000259" key="9">
    <source>
        <dbReference type="PROSITE" id="PS50979"/>
    </source>
</evidence>
<evidence type="ECO:0000256" key="3">
    <source>
        <dbReference type="ARBA" id="ARBA00022741"/>
    </source>
</evidence>
<dbReference type="InterPro" id="IPR005482">
    <property type="entry name" value="Biotin_COase_C"/>
</dbReference>
<evidence type="ECO:0000313" key="12">
    <source>
        <dbReference type="Proteomes" id="UP001595973"/>
    </source>
</evidence>
<evidence type="ECO:0000313" key="11">
    <source>
        <dbReference type="EMBL" id="MFC4667591.1"/>
    </source>
</evidence>
<dbReference type="SMART" id="SM00878">
    <property type="entry name" value="Biotin_carb_C"/>
    <property type="match status" value="1"/>
</dbReference>
<dbReference type="PROSITE" id="PS00188">
    <property type="entry name" value="BIOTIN"/>
    <property type="match status" value="1"/>
</dbReference>
<keyword evidence="12" id="KW-1185">Reference proteome</keyword>
<dbReference type="PROSITE" id="PS50975">
    <property type="entry name" value="ATP_GRASP"/>
    <property type="match status" value="1"/>
</dbReference>
<name>A0ABV9KD93_9RHOB</name>
<organism evidence="11 12">
    <name type="scientific">Seohaeicola nanhaiensis</name>
    <dbReference type="NCBI Taxonomy" id="1387282"/>
    <lineage>
        <taxon>Bacteria</taxon>
        <taxon>Pseudomonadati</taxon>
        <taxon>Pseudomonadota</taxon>
        <taxon>Alphaproteobacteria</taxon>
        <taxon>Rhodobacterales</taxon>
        <taxon>Roseobacteraceae</taxon>
        <taxon>Seohaeicola</taxon>
    </lineage>
</organism>
<dbReference type="Proteomes" id="UP001595973">
    <property type="component" value="Unassembled WGS sequence"/>
</dbReference>
<dbReference type="InterPro" id="IPR011764">
    <property type="entry name" value="Biotin_carboxylation_dom"/>
</dbReference>
<dbReference type="InterPro" id="IPR034733">
    <property type="entry name" value="AcCoA_carboxyl_beta"/>
</dbReference>
<comment type="cofactor">
    <cofactor evidence="1">
        <name>biotin</name>
        <dbReference type="ChEBI" id="CHEBI:57586"/>
    </cofactor>
</comment>
<keyword evidence="11" id="KW-0808">Transferase</keyword>
<dbReference type="Gene3D" id="3.30.1490.20">
    <property type="entry name" value="ATP-grasp fold, A domain"/>
    <property type="match status" value="1"/>
</dbReference>
<evidence type="ECO:0000259" key="10">
    <source>
        <dbReference type="PROSITE" id="PS50989"/>
    </source>
</evidence>
<dbReference type="PROSITE" id="PS50968">
    <property type="entry name" value="BIOTINYL_LIPOYL"/>
    <property type="match status" value="1"/>
</dbReference>
<dbReference type="CDD" id="cd06850">
    <property type="entry name" value="biotinyl_domain"/>
    <property type="match status" value="1"/>
</dbReference>
<dbReference type="InterPro" id="IPR011763">
    <property type="entry name" value="COA_CT_C"/>
</dbReference>
<dbReference type="PROSITE" id="PS00867">
    <property type="entry name" value="CPSASE_2"/>
    <property type="match status" value="1"/>
</dbReference>
<evidence type="ECO:0000256" key="2">
    <source>
        <dbReference type="ARBA" id="ARBA00022598"/>
    </source>
</evidence>
<dbReference type="PANTHER" id="PTHR48095">
    <property type="entry name" value="PYRUVATE CARBOXYLASE SUBUNIT A"/>
    <property type="match status" value="1"/>
</dbReference>
<dbReference type="SUPFAM" id="SSF52440">
    <property type="entry name" value="PreATP-grasp domain"/>
    <property type="match status" value="1"/>
</dbReference>
<dbReference type="InterPro" id="IPR001882">
    <property type="entry name" value="Biotin_BS"/>
</dbReference>
<dbReference type="PANTHER" id="PTHR48095:SF5">
    <property type="entry name" value="BLL7292 PROTEIN"/>
    <property type="match status" value="1"/>
</dbReference>
<dbReference type="InterPro" id="IPR011053">
    <property type="entry name" value="Single_hybrid_motif"/>
</dbReference>
<keyword evidence="4 6" id="KW-0067">ATP-binding</keyword>
<keyword evidence="5" id="KW-0092">Biotin</keyword>
<keyword evidence="3 6" id="KW-0547">Nucleotide-binding</keyword>
<dbReference type="SUPFAM" id="SSF56059">
    <property type="entry name" value="Glutathione synthetase ATP-binding domain-like"/>
    <property type="match status" value="1"/>
</dbReference>
<dbReference type="EMBL" id="JBHSGI010000002">
    <property type="protein sequence ID" value="MFC4667591.1"/>
    <property type="molecule type" value="Genomic_DNA"/>
</dbReference>
<dbReference type="Pfam" id="PF01039">
    <property type="entry name" value="Carboxyl_trans"/>
    <property type="match status" value="1"/>
</dbReference>
<dbReference type="InterPro" id="IPR013815">
    <property type="entry name" value="ATP_grasp_subdomain_1"/>
</dbReference>
<dbReference type="Pfam" id="PF00364">
    <property type="entry name" value="Biotin_lipoyl"/>
    <property type="match status" value="1"/>
</dbReference>
<dbReference type="Gene3D" id="3.90.226.10">
    <property type="entry name" value="2-enoyl-CoA Hydratase, Chain A, domain 1"/>
    <property type="match status" value="2"/>
</dbReference>